<dbReference type="Pfam" id="PF06985">
    <property type="entry name" value="HET"/>
    <property type="match status" value="1"/>
</dbReference>
<feature type="compositionally biased region" description="Low complexity" evidence="1">
    <location>
        <begin position="655"/>
        <end position="675"/>
    </location>
</feature>
<gene>
    <name evidence="3" type="ORF">NEMBOFW57_004060</name>
</gene>
<sequence>MAPEQYDYAEVQTATKLRPLGQALVTLAIANREALLSEASNKVHLRQDEAAAVLGRLHQLNPAVARYFFPKSHAISELPLRMVCSSEPKFESVDSFIVISYSWHYPSWQLAPAAQPITPGWEISQPMVDAIMRLRKDEHEAVWLDRLCINQNDERDKEIHIGTMDLVYRSARRVIILFEDIQLTKEEGEAGVAYAGFYKDLCAQVTDQNLQGKERSDFINSYFLSKEAAYRDQDKGHLLQAIRSFLMKMLASHWSTRAWCAHESRVARHSTVNNPLILCFADCGRVLSFEFRFIFMLANIYGNRELVAADDFLNSMPNSLDPNPAGLQQLRLRMQRFFPYENENASLMEHLASVLQFGCLNKGDLISIVLNTSGIPLVFCGHHDVKTEEDAIWIFSVLTLAAGDAQPLLFEGDRLRFPNFDGTEAISWVSHPRPYFHGDKLCMPLEHSITAITRDYIELDLLMFPTPPVEPSPAAQEAALNMMEEHHLLDLAMNFTSSPGLDSSQERAIERHLRVQINMLRGHRTNLTRLTQLLGLWLACGIDNGLDWMIQFPDRIRQSTEAKQMPFEREALLGSSCDERLVDAVVSLLGYFGVHNTPTITTITTTTATPTATRAANTTTIAATPITIDSTSSEMRAIMSQLTKFLTSLLDPRHAQAQTRPTPARARPNPTQARQTPPSAPIRTPPQSQTARSLPTFSRSWIAVPAALAHLPAWQKRAWVVEPFDLHDASDDTGGGGG</sequence>
<name>A0AAD4F6G0_9PEZI</name>
<feature type="compositionally biased region" description="Polar residues" evidence="1">
    <location>
        <begin position="685"/>
        <end position="694"/>
    </location>
</feature>
<dbReference type="EMBL" id="JAHCVI010000001">
    <property type="protein sequence ID" value="KAG7293999.1"/>
    <property type="molecule type" value="Genomic_DNA"/>
</dbReference>
<dbReference type="AlphaFoldDB" id="A0AAD4F6G0"/>
<evidence type="ECO:0000256" key="1">
    <source>
        <dbReference type="SAM" id="MobiDB-lite"/>
    </source>
</evidence>
<dbReference type="PANTHER" id="PTHR24148">
    <property type="entry name" value="ANKYRIN REPEAT DOMAIN-CONTAINING PROTEIN 39 HOMOLOG-RELATED"/>
    <property type="match status" value="1"/>
</dbReference>
<accession>A0AAD4F6G0</accession>
<keyword evidence="4" id="KW-1185">Reference proteome</keyword>
<comment type="caution">
    <text evidence="3">The sequence shown here is derived from an EMBL/GenBank/DDBJ whole genome shotgun (WGS) entry which is preliminary data.</text>
</comment>
<feature type="region of interest" description="Disordered" evidence="1">
    <location>
        <begin position="653"/>
        <end position="694"/>
    </location>
</feature>
<evidence type="ECO:0000313" key="4">
    <source>
        <dbReference type="Proteomes" id="UP001197093"/>
    </source>
</evidence>
<reference evidence="3" key="1">
    <citation type="submission" date="2023-02" db="EMBL/GenBank/DDBJ databases">
        <authorList>
            <person name="Palmer J.M."/>
        </authorList>
    </citation>
    <scope>NUCLEOTIDE SEQUENCE</scope>
    <source>
        <strain evidence="3">FW57</strain>
    </source>
</reference>
<dbReference type="InterPro" id="IPR052895">
    <property type="entry name" value="HetReg/Transcr_Mod"/>
</dbReference>
<evidence type="ECO:0000259" key="2">
    <source>
        <dbReference type="Pfam" id="PF06985"/>
    </source>
</evidence>
<dbReference type="InterPro" id="IPR010730">
    <property type="entry name" value="HET"/>
</dbReference>
<evidence type="ECO:0000313" key="3">
    <source>
        <dbReference type="EMBL" id="KAG7293999.1"/>
    </source>
</evidence>
<protein>
    <recommendedName>
        <fullName evidence="2">Heterokaryon incompatibility domain-containing protein</fullName>
    </recommendedName>
</protein>
<feature type="domain" description="Heterokaryon incompatibility" evidence="2">
    <location>
        <begin position="96"/>
        <end position="263"/>
    </location>
</feature>
<organism evidence="3 4">
    <name type="scientific">Staphylotrichum longicolle</name>
    <dbReference type="NCBI Taxonomy" id="669026"/>
    <lineage>
        <taxon>Eukaryota</taxon>
        <taxon>Fungi</taxon>
        <taxon>Dikarya</taxon>
        <taxon>Ascomycota</taxon>
        <taxon>Pezizomycotina</taxon>
        <taxon>Sordariomycetes</taxon>
        <taxon>Sordariomycetidae</taxon>
        <taxon>Sordariales</taxon>
        <taxon>Chaetomiaceae</taxon>
        <taxon>Staphylotrichum</taxon>
    </lineage>
</organism>
<proteinExistence type="predicted"/>
<dbReference type="PANTHER" id="PTHR24148:SF73">
    <property type="entry name" value="HET DOMAIN PROTEIN (AFU_ORTHOLOGUE AFUA_8G01020)"/>
    <property type="match status" value="1"/>
</dbReference>
<dbReference type="Proteomes" id="UP001197093">
    <property type="component" value="Unassembled WGS sequence"/>
</dbReference>